<dbReference type="Gene3D" id="4.10.280.10">
    <property type="entry name" value="Helix-loop-helix DNA-binding domain"/>
    <property type="match status" value="1"/>
</dbReference>
<dbReference type="GO" id="GO:0032870">
    <property type="term" value="P:cellular response to hormone stimulus"/>
    <property type="evidence" value="ECO:0007669"/>
    <property type="project" value="TreeGrafter"/>
</dbReference>
<dbReference type="RefSeq" id="XP_026743249.1">
    <property type="nucleotide sequence ID" value="XM_026887448.1"/>
</dbReference>
<dbReference type="GO" id="GO:0016922">
    <property type="term" value="F:nuclear receptor binding"/>
    <property type="evidence" value="ECO:0007669"/>
    <property type="project" value="TreeGrafter"/>
</dbReference>
<feature type="compositionally biased region" description="Low complexity" evidence="1">
    <location>
        <begin position="1191"/>
        <end position="1200"/>
    </location>
</feature>
<dbReference type="InParanoid" id="A0A7E5WRI4"/>
<feature type="compositionally biased region" description="Basic and acidic residues" evidence="1">
    <location>
        <begin position="515"/>
        <end position="524"/>
    </location>
</feature>
<feature type="region of interest" description="Disordered" evidence="1">
    <location>
        <begin position="584"/>
        <end position="686"/>
    </location>
</feature>
<feature type="compositionally biased region" description="Pro residues" evidence="1">
    <location>
        <begin position="846"/>
        <end position="862"/>
    </location>
</feature>
<dbReference type="Proteomes" id="UP000322000">
    <property type="component" value="Chromosome 23"/>
</dbReference>
<dbReference type="Pfam" id="PF14598">
    <property type="entry name" value="PAS_11"/>
    <property type="match status" value="1"/>
</dbReference>
<dbReference type="InterPro" id="IPR011598">
    <property type="entry name" value="bHLH_dom"/>
</dbReference>
<feature type="compositionally biased region" description="Low complexity" evidence="1">
    <location>
        <begin position="1354"/>
        <end position="1379"/>
    </location>
</feature>
<protein>
    <submittedName>
        <fullName evidence="4">Uncharacterized protein LOC113504928</fullName>
    </submittedName>
</protein>
<feature type="region of interest" description="Disordered" evidence="1">
    <location>
        <begin position="945"/>
        <end position="975"/>
    </location>
</feature>
<reference evidence="4" key="1">
    <citation type="submission" date="2025-08" db="UniProtKB">
        <authorList>
            <consortium name="RefSeq"/>
        </authorList>
    </citation>
    <scope>IDENTIFICATION</scope>
</reference>
<sequence length="1388" mass="147345">MLPMVQTEPVLFNCGVHSVNVAASPPATLPPSLTPDSDVDELVDIFFDVDVAVNTLPRIESCDLQLGDTWRGMQGKMSVTAPVKKIRKKSDNKPQSQLNKCITEKKRRELENETINQLEELLGTCLAEVKQPDKNGIVREATRQIQEVLRRRRECPEECPLRVAQCLSPVQAGEVSSTQPSCAGLQYSELTSLIEALKHYTGTLGWVLLEINSKAEIECITENIKELTLQDRTELYKKSIFSLLHVKDHAKLRPLLRNIQTFNWGAGEIDKFQAIQARLLIKNSNGTDSVGYAECVIHAAPVRGSSSEEAGSVMCVIRRCEDASAALLPGDGGPPAITAKQSDHIVFRLDCNFIILFCDLSGVENLINTAIPLVGSRYLDLVENSDRVRVTAHLQEAVCLPAPPAISEPFRLRITPDSPSFRVIARSRLFRAKPSSGEPDFIMSTHTVLGDEDMDLLEADGPRPPVGGPLMASVGNGESSNCEPRYRSPISPNEGQFLNDFDLEPWSLLGDMSSEESKDRKDSVEGPSQPLTPRATPTPGEGPPSNQPAEEPNRLRTLLSKKQTGNDSGVNSNNRILKDLLKQEDEEATGSETSAPHTPHTPHTPLTPHTPHTPSAALSPLHTAQAHARPPPHPPHAPHAPHQPHQPHAQHQQHPQHPQHQPHQQHQPHGSHMPNATHSMQQGQHHNNSDVLLRILNEKTDEDAEENRRNSADGTRGVSQPSALLSQLLSSSNGPAGNGRPHDSSENYLERMAAVKRKFDDAKGMSSSSKRATPENQQVTSSALPAASSTASSTATSPATSSSLGQSLLCQKNQILVSLLARQQTTPTTPLPLPNPNLRAYGPTARPRPPQPPQLPQQPQQPPQRHHVSTLSNILTGTNHRTSMNGGGNGGGGAGGAECPVSMAGSSHLQMVLQSGELAGGALAGGARAYPAPAPAALHYGTTAPHLAYNNQPPSGSTRAQSGGGGGGDSEVPSDQTLSDLLDEVIENMPDADRSAADVNVRQRQGMKEKNAMINAIRQSLMQCETVGKAAGGSSPGGGAGAAGAAGGAGGAYAGSPARAASPEPRERWRALQAGAALYADPARARALVEQQRARLLELQRTQQMLVSPEATEQPQADLGSTINALVSATPPNVTLTRTDYQHQIYHQNSQMGPHYGTNKITTSQQNPMLSRQLSVAGSGGYSRGGGAGGHSAAALHTPMTPAPPPSTPQPYHRAPRPHLVGGYYEEGGAGAAGYCGDYARCTPLAPHVPHAQHAPHASHAPHAPHPPLDHQHACAGSGAGAAGTSEYVRNELRAVVGARSARPDLHPLQPPDMDSLMSFDMTPPGGGSVVGGRASSASTNSWESQQSTPSTTEAGSAEAAAGGDEARAAAGAGQEAKASLLQKLLSQ</sequence>
<evidence type="ECO:0000313" key="3">
    <source>
        <dbReference type="Proteomes" id="UP000322000"/>
    </source>
</evidence>
<feature type="region of interest" description="Disordered" evidence="1">
    <location>
        <begin position="701"/>
        <end position="720"/>
    </location>
</feature>
<dbReference type="PROSITE" id="PS50888">
    <property type="entry name" value="BHLH"/>
    <property type="match status" value="1"/>
</dbReference>
<feature type="region of interest" description="Disordered" evidence="1">
    <location>
        <begin position="513"/>
        <end position="551"/>
    </location>
</feature>
<dbReference type="GO" id="GO:0046983">
    <property type="term" value="F:protein dimerization activity"/>
    <property type="evidence" value="ECO:0007669"/>
    <property type="project" value="InterPro"/>
</dbReference>
<dbReference type="OrthoDB" id="10035882at2759"/>
<feature type="region of interest" description="Disordered" evidence="1">
    <location>
        <begin position="459"/>
        <end position="498"/>
    </location>
</feature>
<dbReference type="InterPro" id="IPR036638">
    <property type="entry name" value="HLH_DNA-bd_sf"/>
</dbReference>
<dbReference type="InterPro" id="IPR017426">
    <property type="entry name" value="Nuclear_rcpt_coactivator"/>
</dbReference>
<feature type="compositionally biased region" description="Gly residues" evidence="1">
    <location>
        <begin position="1178"/>
        <end position="1190"/>
    </location>
</feature>
<feature type="compositionally biased region" description="Pro residues" evidence="1">
    <location>
        <begin position="629"/>
        <end position="638"/>
    </location>
</feature>
<dbReference type="Gene3D" id="3.30.450.20">
    <property type="entry name" value="PAS domain"/>
    <property type="match status" value="2"/>
</dbReference>
<keyword evidence="3" id="KW-1185">Reference proteome</keyword>
<feature type="region of interest" description="Disordered" evidence="1">
    <location>
        <begin position="826"/>
        <end position="868"/>
    </location>
</feature>
<dbReference type="PANTHER" id="PTHR10684:SF4">
    <property type="entry name" value="TAIMAN, ISOFORM G"/>
    <property type="match status" value="1"/>
</dbReference>
<proteinExistence type="predicted"/>
<evidence type="ECO:0000256" key="1">
    <source>
        <dbReference type="SAM" id="MobiDB-lite"/>
    </source>
</evidence>
<dbReference type="SUPFAM" id="SSF47459">
    <property type="entry name" value="HLH, helix-loop-helix DNA-binding domain"/>
    <property type="match status" value="1"/>
</dbReference>
<evidence type="ECO:0000313" key="4">
    <source>
        <dbReference type="RefSeq" id="XP_026743249.1"/>
    </source>
</evidence>
<dbReference type="GO" id="GO:0003713">
    <property type="term" value="F:transcription coactivator activity"/>
    <property type="evidence" value="ECO:0007669"/>
    <property type="project" value="InterPro"/>
</dbReference>
<feature type="compositionally biased region" description="Polar residues" evidence="1">
    <location>
        <begin position="765"/>
        <end position="779"/>
    </location>
</feature>
<organism evidence="3 4">
    <name type="scientific">Trichoplusia ni</name>
    <name type="common">Cabbage looper</name>
    <dbReference type="NCBI Taxonomy" id="7111"/>
    <lineage>
        <taxon>Eukaryota</taxon>
        <taxon>Metazoa</taxon>
        <taxon>Ecdysozoa</taxon>
        <taxon>Arthropoda</taxon>
        <taxon>Hexapoda</taxon>
        <taxon>Insecta</taxon>
        <taxon>Pterygota</taxon>
        <taxon>Neoptera</taxon>
        <taxon>Endopterygota</taxon>
        <taxon>Lepidoptera</taxon>
        <taxon>Glossata</taxon>
        <taxon>Ditrysia</taxon>
        <taxon>Noctuoidea</taxon>
        <taxon>Noctuidae</taxon>
        <taxon>Plusiinae</taxon>
        <taxon>Trichoplusia</taxon>
    </lineage>
</organism>
<dbReference type="KEGG" id="tnl:113504928"/>
<feature type="compositionally biased region" description="Low complexity" evidence="1">
    <location>
        <begin position="1250"/>
        <end position="1262"/>
    </location>
</feature>
<gene>
    <name evidence="4" type="primary">LOC113504928</name>
</gene>
<accession>A0A7E5WRI4</accession>
<feature type="compositionally biased region" description="Low complexity" evidence="1">
    <location>
        <begin position="1054"/>
        <end position="1063"/>
    </location>
</feature>
<feature type="compositionally biased region" description="Gly residues" evidence="1">
    <location>
        <begin position="1030"/>
        <end position="1053"/>
    </location>
</feature>
<feature type="compositionally biased region" description="Polar residues" evidence="1">
    <location>
        <begin position="1340"/>
        <end position="1353"/>
    </location>
</feature>
<dbReference type="GO" id="GO:0005634">
    <property type="term" value="C:nucleus"/>
    <property type="evidence" value="ECO:0007669"/>
    <property type="project" value="InterPro"/>
</dbReference>
<name>A0A7E5WRI4_TRINI</name>
<feature type="region of interest" description="Disordered" evidence="1">
    <location>
        <begin position="1302"/>
        <end position="1388"/>
    </location>
</feature>
<feature type="region of interest" description="Disordered" evidence="1">
    <location>
        <begin position="760"/>
        <end position="804"/>
    </location>
</feature>
<feature type="compositionally biased region" description="Polar residues" evidence="1">
    <location>
        <begin position="949"/>
        <end position="961"/>
    </location>
</feature>
<evidence type="ECO:0000259" key="2">
    <source>
        <dbReference type="PROSITE" id="PS50888"/>
    </source>
</evidence>
<dbReference type="PANTHER" id="PTHR10684">
    <property type="entry name" value="NUCLEAR RECEPTOR COACTIVATOR"/>
    <property type="match status" value="1"/>
</dbReference>
<feature type="domain" description="BHLH" evidence="2">
    <location>
        <begin position="95"/>
        <end position="148"/>
    </location>
</feature>
<feature type="region of interest" description="Disordered" evidence="1">
    <location>
        <begin position="1250"/>
        <end position="1283"/>
    </location>
</feature>
<dbReference type="GO" id="GO:0045944">
    <property type="term" value="P:positive regulation of transcription by RNA polymerase II"/>
    <property type="evidence" value="ECO:0007669"/>
    <property type="project" value="TreeGrafter"/>
</dbReference>
<feature type="compositionally biased region" description="Low complexity" evidence="1">
    <location>
        <begin position="780"/>
        <end position="804"/>
    </location>
</feature>
<feature type="compositionally biased region" description="Low complexity" evidence="1">
    <location>
        <begin position="646"/>
        <end position="668"/>
    </location>
</feature>
<feature type="region of interest" description="Disordered" evidence="1">
    <location>
        <begin position="1175"/>
        <end position="1216"/>
    </location>
</feature>
<dbReference type="GeneID" id="113504928"/>
<feature type="region of interest" description="Disordered" evidence="1">
    <location>
        <begin position="1028"/>
        <end position="1066"/>
    </location>
</feature>
<dbReference type="CTD" id="34242"/>
<feature type="compositionally biased region" description="Polar residues" evidence="1">
    <location>
        <begin position="674"/>
        <end position="686"/>
    </location>
</feature>
<feature type="compositionally biased region" description="Low complexity" evidence="1">
    <location>
        <begin position="593"/>
        <end position="628"/>
    </location>
</feature>